<sequence length="129" mass="14014">MSKKGLIAKNRKHLIAIATIAFAGATAATAAPVSQEEWAGPAPVASQYSQQPLSRAEVIADANLWRRAGLDKFQMGERSLASDPVYQERFAEYQRLRSGPEYVAEVRRQGGDVSAVASMYEQGTVPMTN</sequence>
<dbReference type="InterPro" id="IPR025421">
    <property type="entry name" value="DUF4148"/>
</dbReference>
<keyword evidence="1" id="KW-0732">Signal</keyword>
<feature type="chain" id="PRO_5047234887" evidence="1">
    <location>
        <begin position="31"/>
        <end position="129"/>
    </location>
</feature>
<dbReference type="Pfam" id="PF13663">
    <property type="entry name" value="DUF4148"/>
    <property type="match status" value="1"/>
</dbReference>
<dbReference type="Proteomes" id="UP001242732">
    <property type="component" value="Chromosome"/>
</dbReference>
<proteinExistence type="predicted"/>
<gene>
    <name evidence="2" type="ORF">QRO08_00935</name>
</gene>
<dbReference type="EMBL" id="CP127363">
    <property type="protein sequence ID" value="WIY49176.1"/>
    <property type="molecule type" value="Genomic_DNA"/>
</dbReference>
<keyword evidence="3" id="KW-1185">Reference proteome</keyword>
<evidence type="ECO:0000313" key="3">
    <source>
        <dbReference type="Proteomes" id="UP001242732"/>
    </source>
</evidence>
<accession>A0ABY9AQG2</accession>
<name>A0ABY9AQG2_PARCI</name>
<evidence type="ECO:0000313" key="2">
    <source>
        <dbReference type="EMBL" id="WIY49176.1"/>
    </source>
</evidence>
<evidence type="ECO:0000256" key="1">
    <source>
        <dbReference type="SAM" id="SignalP"/>
    </source>
</evidence>
<reference evidence="2 3" key="1">
    <citation type="submission" date="2023-06" db="EMBL/GenBank/DDBJ databases">
        <authorList>
            <person name="Ham H."/>
            <person name="Park D.S."/>
        </authorList>
    </citation>
    <scope>NUCLEOTIDE SEQUENCE [LARGE SCALE GENOMIC DNA]</scope>
    <source>
        <strain evidence="2 3">KACC 17005</strain>
    </source>
</reference>
<dbReference type="RefSeq" id="WP_158533581.1">
    <property type="nucleotide sequence ID" value="NZ_CP023687.1"/>
</dbReference>
<organism evidence="2 3">
    <name type="scientific">Paracidovorax citrulli</name>
    <name type="common">Acidovorax citrulli</name>
    <dbReference type="NCBI Taxonomy" id="80869"/>
    <lineage>
        <taxon>Bacteria</taxon>
        <taxon>Pseudomonadati</taxon>
        <taxon>Pseudomonadota</taxon>
        <taxon>Betaproteobacteria</taxon>
        <taxon>Burkholderiales</taxon>
        <taxon>Comamonadaceae</taxon>
        <taxon>Paracidovorax</taxon>
    </lineage>
</organism>
<feature type="signal peptide" evidence="1">
    <location>
        <begin position="1"/>
        <end position="30"/>
    </location>
</feature>
<protein>
    <submittedName>
        <fullName evidence="2">DUF4148 domain-containing protein</fullName>
    </submittedName>
</protein>